<sequence length="323" mass="36104">MPLQTLNPDGTPRRVGVELEMNGFTLDALAGIVAESIGARIGSRGRYERVLTGDAAGEWVIELDFALLKQLGREHHDEETLAGGIGKSTEEVLSWLATPLVPLEVVSPPLPMARLGEVEGLIAHLRKAGARGTSDRLVNAFGMQLNVEIPGADADSIAAYLKAFLCLYDWLFARADIDVSRRVTSYVDPFPVDYVTRVLAPGYRPDRATLIEDYLDANPTRNRALDLLPLFLELDAPRVRRATDDPRIKPRPAFHYRLPDCEIGRPGWGLHCAWNDWIEVERLAADPERLSACGARYLEIVRNPIKRLIDDWADEVERKWLAH</sequence>
<dbReference type="Pfam" id="PF12224">
    <property type="entry name" value="Amidoligase_2"/>
    <property type="match status" value="1"/>
</dbReference>
<organism evidence="1 2">
    <name type="scientific">Parazoarcus communis</name>
    <dbReference type="NCBI Taxonomy" id="41977"/>
    <lineage>
        <taxon>Bacteria</taxon>
        <taxon>Pseudomonadati</taxon>
        <taxon>Pseudomonadota</taxon>
        <taxon>Betaproteobacteria</taxon>
        <taxon>Rhodocyclales</taxon>
        <taxon>Zoogloeaceae</taxon>
        <taxon>Parazoarcus</taxon>
    </lineage>
</organism>
<dbReference type="InterPro" id="IPR022025">
    <property type="entry name" value="Amidoligase_2"/>
</dbReference>
<dbReference type="AlphaFoldDB" id="A0A2U8GVM6"/>
<accession>A0A2U8GVM6</accession>
<dbReference type="KEGG" id="acom:CEW83_16255"/>
<protein>
    <submittedName>
        <fullName evidence="1">Alpha-L-fucosidase</fullName>
    </submittedName>
</protein>
<reference evidence="1 2" key="1">
    <citation type="submission" date="2017-06" db="EMBL/GenBank/DDBJ databases">
        <title>Azoarcus.</title>
        <authorList>
            <person name="Woo J.-H."/>
            <person name="Kim H.-S."/>
        </authorList>
    </citation>
    <scope>NUCLEOTIDE SEQUENCE [LARGE SCALE GENOMIC DNA]</scope>
    <source>
        <strain evidence="1 2">TSPY31</strain>
    </source>
</reference>
<name>A0A2U8GVM6_9RHOO</name>
<gene>
    <name evidence="1" type="ORF">CEW83_16255</name>
</gene>
<dbReference type="EMBL" id="CP022187">
    <property type="protein sequence ID" value="AWI77779.1"/>
    <property type="molecule type" value="Genomic_DNA"/>
</dbReference>
<proteinExistence type="predicted"/>
<evidence type="ECO:0000313" key="1">
    <source>
        <dbReference type="EMBL" id="AWI77779.1"/>
    </source>
</evidence>
<keyword evidence="2" id="KW-1185">Reference proteome</keyword>
<evidence type="ECO:0000313" key="2">
    <source>
        <dbReference type="Proteomes" id="UP000244930"/>
    </source>
</evidence>
<dbReference type="Proteomes" id="UP000244930">
    <property type="component" value="Chromosome"/>
</dbReference>